<proteinExistence type="predicted"/>
<evidence type="ECO:0000256" key="1">
    <source>
        <dbReference type="SAM" id="MobiDB-lite"/>
    </source>
</evidence>
<accession>A0A9W5TCV1</accession>
<organism evidence="2 3">
    <name type="scientific">Babesia ovis</name>
    <dbReference type="NCBI Taxonomy" id="5869"/>
    <lineage>
        <taxon>Eukaryota</taxon>
        <taxon>Sar</taxon>
        <taxon>Alveolata</taxon>
        <taxon>Apicomplexa</taxon>
        <taxon>Aconoidasida</taxon>
        <taxon>Piroplasmida</taxon>
        <taxon>Babesiidae</taxon>
        <taxon>Babesia</taxon>
    </lineage>
</organism>
<comment type="caution">
    <text evidence="2">The sequence shown here is derived from an EMBL/GenBank/DDBJ whole genome shotgun (WGS) entry which is preliminary data.</text>
</comment>
<feature type="region of interest" description="Disordered" evidence="1">
    <location>
        <begin position="1"/>
        <end position="67"/>
    </location>
</feature>
<feature type="compositionally biased region" description="Basic and acidic residues" evidence="1">
    <location>
        <begin position="41"/>
        <end position="50"/>
    </location>
</feature>
<keyword evidence="3" id="KW-1185">Reference proteome</keyword>
<name>A0A9W5TCV1_BABOV</name>
<sequence>MSSHNSQPQRLLGKDSTTSRRFNSTTTTEYAGKYHAYGNGRRLDGARESYADDQDASDESHESDLNITNAKTKSKKLKNVVRYDSFKKWAKSYHGSVRNSISEEIANLCYTKYRYGMALKALTGAVTNRRIKQAKRDSDSFALKVILRRWNAIAKNSVTNRYDNASVSIFYQTSLSTRALRAFKMSIEYRKNYKLYINRLVEIMEKIIVDNGLGPLRQYARQSNRLDDCEAKISRGRKTKAKDMAFNALYSLYRCRLASNQCETLCRYFVLRQGWEHIYSRYRNAVEKEASIQDAVLRDSASTAFTYWHSATKEKQATQYHNFMLKYKTFCALRRRVEDSHEVPSESPTSDISDSNVVLNRQYPGRIQAVLCHKRAIIRAAGRLTKCLQKVHKRMLLMALMENSVMVAEDMLKQKRVANISNCRILNLVFQAWGNYTKIRRKKNNMKLMADLNYRGFLLSSSYQFIRNAYVEKIELFNGALFQFKMEQKLRHQHFYFVAFVSAVHRSRSLQSKHGAIEDLRNSHSKRAVMQRFEDLLVKSLAQKLTCVSKIGHMDLVMTGSNGSTMVHALRNLIFHKDSNTKDVLNCFKDKVLLENILMVLTMPLRSECVVFLHFISGLKTRASELMDAWGMRFDDVVVRLCHLLTSEDMLDMHSKYAYQLYVMRLQGFPQLDLGNKSDNKINNSNEISTIIHHKADDVTLDSRVNSLDWSEQKVDDEWEGQSEVSSLEDVEAISGRNTDLHGIPEWAVSLLQRLSLMKLFGLSYMKLQRHIASNASTALDLLCSGLPLWRLIHGTIITKRQATAFKVWRKSTSEKVRHREKLSEAHDAIKGLFDVSIALACFTHWVDLSRSRSEQKAIDLNQRLDKFVSFLSTLVYRSVSIVFMRLHLKFIMATYSGIERWHYVRTLSKAVAVSCRDVDAFSEIGEFHWYAVTRKQFNNWRMHTQWHIEVTRQAQAFYRDLFLRKGWNAIEAVYTIRKDAHNQLERSVKDGLKQWRLNSVVDNWYKTTRCQQAVSSLKPPKHVIVRSCFRHWKSYVSNEIRLANRGNVIKQGYDTCIIKIVFSGMVLHVNKSRALQSVQMRVIYTTSKQYMDLTFTAWRQLSKRNSELLAVGYEIKQRNDTISKEHIFSAMYQFTMLKRANDHYAKDRLFRLMLISAFSAKLSRVIDNHWTRTQESTCREFFEIQRAMRNSEEYYRDIMSSKGGLYQALTALSTLKESRVTAGINALQDNVKHKTQFKAAQNLCSLGVIKRVFGCWRRCTLYRIRATLAYGHSAERSQLASDAGGLRVNQQVEVSSSWLKLLSEDAMGSYCLVLTCFKHWRNTTIVLPDVEAGSLIEDFTAYNRVMDGIYLLRIHAFSSLWRRTCKARLKMLVSSFEDKLKLLMFHQWRAIAQQNAASDYDESQWLT</sequence>
<reference evidence="2" key="1">
    <citation type="submission" date="2019-12" db="EMBL/GenBank/DDBJ databases">
        <title>Genome sequence of Babesia ovis.</title>
        <authorList>
            <person name="Yamagishi J."/>
            <person name="Sevinc F."/>
            <person name="Xuan X."/>
        </authorList>
    </citation>
    <scope>NUCLEOTIDE SEQUENCE</scope>
    <source>
        <strain evidence="2">Selcuk</strain>
    </source>
</reference>
<gene>
    <name evidence="2" type="ORF">BaOVIS_028520</name>
</gene>
<dbReference type="OrthoDB" id="365331at2759"/>
<dbReference type="EMBL" id="BLIY01000022">
    <property type="protein sequence ID" value="GFE55448.1"/>
    <property type="molecule type" value="Genomic_DNA"/>
</dbReference>
<dbReference type="Proteomes" id="UP001057455">
    <property type="component" value="Unassembled WGS sequence"/>
</dbReference>
<evidence type="ECO:0000313" key="2">
    <source>
        <dbReference type="EMBL" id="GFE55448.1"/>
    </source>
</evidence>
<feature type="compositionally biased region" description="Low complexity" evidence="1">
    <location>
        <begin position="19"/>
        <end position="28"/>
    </location>
</feature>
<evidence type="ECO:0000313" key="3">
    <source>
        <dbReference type="Proteomes" id="UP001057455"/>
    </source>
</evidence>
<protein>
    <submittedName>
        <fullName evidence="2">TMV resistance N-like, putative</fullName>
    </submittedName>
</protein>